<accession>A0ACC1MMH5</accession>
<dbReference type="Proteomes" id="UP001144978">
    <property type="component" value="Unassembled WGS sequence"/>
</dbReference>
<gene>
    <name evidence="1" type="ORF">NUW54_g13394</name>
</gene>
<evidence type="ECO:0000313" key="2">
    <source>
        <dbReference type="Proteomes" id="UP001144978"/>
    </source>
</evidence>
<name>A0ACC1MMH5_9APHY</name>
<comment type="caution">
    <text evidence="1">The sequence shown here is derived from an EMBL/GenBank/DDBJ whole genome shotgun (WGS) entry which is preliminary data.</text>
</comment>
<protein>
    <submittedName>
        <fullName evidence="1">Uncharacterized protein</fullName>
    </submittedName>
</protein>
<sequence length="114" mass="13081">MSAIVSDAQRLDDTYDHVEVTREQPVLEHTSIGDINSLALVRHDDDRSPQRHIAAEVDIARHRQVVELDDLGDLLEPLLELLDLLEVVTELDDRRRLEHTVRVDDELSVLESQK</sequence>
<evidence type="ECO:0000313" key="1">
    <source>
        <dbReference type="EMBL" id="KAJ2967831.1"/>
    </source>
</evidence>
<dbReference type="EMBL" id="JANSHE010006202">
    <property type="protein sequence ID" value="KAJ2967831.1"/>
    <property type="molecule type" value="Genomic_DNA"/>
</dbReference>
<organism evidence="1 2">
    <name type="scientific">Trametes sanguinea</name>
    <dbReference type="NCBI Taxonomy" id="158606"/>
    <lineage>
        <taxon>Eukaryota</taxon>
        <taxon>Fungi</taxon>
        <taxon>Dikarya</taxon>
        <taxon>Basidiomycota</taxon>
        <taxon>Agaricomycotina</taxon>
        <taxon>Agaricomycetes</taxon>
        <taxon>Polyporales</taxon>
        <taxon>Polyporaceae</taxon>
        <taxon>Trametes</taxon>
    </lineage>
</organism>
<keyword evidence="2" id="KW-1185">Reference proteome</keyword>
<reference evidence="1" key="1">
    <citation type="submission" date="2022-08" db="EMBL/GenBank/DDBJ databases">
        <title>Genome Sequence of Pycnoporus sanguineus.</title>
        <authorList>
            <person name="Buettner E."/>
        </authorList>
    </citation>
    <scope>NUCLEOTIDE SEQUENCE</scope>
    <source>
        <strain evidence="1">CG-C14</strain>
    </source>
</reference>
<proteinExistence type="predicted"/>